<feature type="compositionally biased region" description="Low complexity" evidence="1">
    <location>
        <begin position="15"/>
        <end position="28"/>
    </location>
</feature>
<feature type="compositionally biased region" description="Basic residues" evidence="1">
    <location>
        <begin position="1"/>
        <end position="13"/>
    </location>
</feature>
<sequence>RRMRRAPAARGFKKPLQQSLPQSIPQHQAVKARPRC</sequence>
<reference evidence="2" key="1">
    <citation type="journal article" date="2008" name="Mol. Biol. Evol.">
        <title>Heterotypy in the N-Terminal Region of Growth/Differentiation Factor 5 (GDF5) Mature Protein during Teleost Evolution.</title>
        <authorList>
            <person name="Fujimura K."/>
            <person name="Terai Y."/>
            <person name="Ishiguro N."/>
            <person name="Miya M."/>
            <person name="Nishida M."/>
            <person name="Okada N."/>
        </authorList>
    </citation>
    <scope>NUCLEOTIDE SEQUENCE</scope>
</reference>
<feature type="non-terminal residue" evidence="2">
    <location>
        <position position="1"/>
    </location>
</feature>
<organism evidence="2">
    <name type="scientific">Satanoperca jurupari</name>
    <name type="common">Demon eartheater</name>
    <name type="synonym">Geophagus jurupari</name>
    <dbReference type="NCBI Taxonomy" id="81341"/>
    <lineage>
        <taxon>Eukaryota</taxon>
        <taxon>Metazoa</taxon>
        <taxon>Chordata</taxon>
        <taxon>Craniata</taxon>
        <taxon>Vertebrata</taxon>
        <taxon>Euteleostomi</taxon>
        <taxon>Actinopterygii</taxon>
        <taxon>Neopterygii</taxon>
        <taxon>Teleostei</taxon>
        <taxon>Neoteleostei</taxon>
        <taxon>Acanthomorphata</taxon>
        <taxon>Ovalentaria</taxon>
        <taxon>Cichlomorphae</taxon>
        <taxon>Cichliformes</taxon>
        <taxon>Cichlidae</taxon>
        <taxon>New World cichlids</taxon>
        <taxon>Geophaginae</taxon>
        <taxon>Geophagini</taxon>
        <taxon>Satanoperca</taxon>
    </lineage>
</organism>
<evidence type="ECO:0000256" key="1">
    <source>
        <dbReference type="SAM" id="MobiDB-lite"/>
    </source>
</evidence>
<dbReference type="AlphaFoldDB" id="B6ZH95"/>
<evidence type="ECO:0000313" key="2">
    <source>
        <dbReference type="EMBL" id="BAG84680.1"/>
    </source>
</evidence>
<protein>
    <submittedName>
        <fullName evidence="2">Growth differentiation factor 5</fullName>
    </submittedName>
</protein>
<accession>B6ZH95</accession>
<proteinExistence type="predicted"/>
<dbReference type="EMBL" id="AB369576">
    <property type="protein sequence ID" value="BAG84680.1"/>
    <property type="molecule type" value="Genomic_DNA"/>
</dbReference>
<name>B6ZH95_SATJU</name>
<feature type="region of interest" description="Disordered" evidence="1">
    <location>
        <begin position="1"/>
        <end position="36"/>
    </location>
</feature>
<gene>
    <name evidence="2" type="primary">Gdf5</name>
</gene>
<feature type="non-terminal residue" evidence="2">
    <location>
        <position position="36"/>
    </location>
</feature>